<dbReference type="InterPro" id="IPR026444">
    <property type="entry name" value="Secre_tail"/>
</dbReference>
<dbReference type="Proteomes" id="UP000605013">
    <property type="component" value="Unassembled WGS sequence"/>
</dbReference>
<reference evidence="3 4" key="1">
    <citation type="submission" date="2020-12" db="EMBL/GenBank/DDBJ databases">
        <title>Olleya sediminilitoris sp. nov., isolated from a tidal flat.</title>
        <authorList>
            <person name="Park S."/>
            <person name="Yoon J.-H."/>
        </authorList>
    </citation>
    <scope>NUCLEOTIDE SEQUENCE [LARGE SCALE GENOMIC DNA]</scope>
    <source>
        <strain evidence="3 4">YSTF-M6</strain>
    </source>
</reference>
<organism evidence="3 4">
    <name type="scientific">Olleya sediminilitoris</name>
    <dbReference type="NCBI Taxonomy" id="2795739"/>
    <lineage>
        <taxon>Bacteria</taxon>
        <taxon>Pseudomonadati</taxon>
        <taxon>Bacteroidota</taxon>
        <taxon>Flavobacteriia</taxon>
        <taxon>Flavobacteriales</taxon>
        <taxon>Flavobacteriaceae</taxon>
    </lineage>
</organism>
<accession>A0ABS1WJY8</accession>
<protein>
    <submittedName>
        <fullName evidence="3">T9SS type A sorting domain-containing protein</fullName>
    </submittedName>
</protein>
<dbReference type="Gene3D" id="2.130.10.10">
    <property type="entry name" value="YVTN repeat-like/Quinoprotein amine dehydrogenase"/>
    <property type="match status" value="1"/>
</dbReference>
<dbReference type="NCBIfam" id="TIGR04183">
    <property type="entry name" value="Por_Secre_tail"/>
    <property type="match status" value="1"/>
</dbReference>
<evidence type="ECO:0000313" key="3">
    <source>
        <dbReference type="EMBL" id="MBL7559397.1"/>
    </source>
</evidence>
<evidence type="ECO:0000256" key="1">
    <source>
        <dbReference type="ARBA" id="ARBA00022729"/>
    </source>
</evidence>
<dbReference type="EMBL" id="JAEMEF010000004">
    <property type="protein sequence ID" value="MBL7559397.1"/>
    <property type="molecule type" value="Genomic_DNA"/>
</dbReference>
<dbReference type="InterPro" id="IPR015943">
    <property type="entry name" value="WD40/YVTN_repeat-like_dom_sf"/>
</dbReference>
<proteinExistence type="predicted"/>
<comment type="caution">
    <text evidence="3">The sequence shown here is derived from an EMBL/GenBank/DDBJ whole genome shotgun (WGS) entry which is preliminary data.</text>
</comment>
<feature type="domain" description="Secretion system C-terminal sorting" evidence="2">
    <location>
        <begin position="344"/>
        <end position="408"/>
    </location>
</feature>
<evidence type="ECO:0000313" key="4">
    <source>
        <dbReference type="Proteomes" id="UP000605013"/>
    </source>
</evidence>
<name>A0ABS1WJY8_9FLAO</name>
<dbReference type="Pfam" id="PF18962">
    <property type="entry name" value="Por_Secre_tail"/>
    <property type="match status" value="1"/>
</dbReference>
<evidence type="ECO:0000259" key="2">
    <source>
        <dbReference type="Pfam" id="PF18962"/>
    </source>
</evidence>
<gene>
    <name evidence="3" type="ORF">JAO71_06210</name>
</gene>
<keyword evidence="4" id="KW-1185">Reference proteome</keyword>
<sequence length="411" mass="44339">MSIFDFAATEHPNYLQVQNNNAFYVLNNDIYNFNFTGSLPTTAFIDTSAQNVTLAYGLSLIDDTLYLADAEDYVSNGKIRTYTTSGTYENEYTVGIIPNGVYKYEIPLGIYAPPAGQTGTTAIAQDSSLFSEWATGATITRGLVDISNPSNNTYASVGDSDSALGIADGSVVSLGDGGEAILTFDTPIKDDEGFDFAVFENSFSDTFLELAFVEVSSDGVNYFRFPSHSQTQTATQVVGFGNVDATYVNNLAGKYRSGFGTPFDISDIEASTMLDKNNITHVKIIDVVGSIDPTYATYDSYGNIINDPFSTPYASSGFDLNAVGVINRNTLGVTSFSKEIKISLFPNPTTSQFYVSEIGLITIYSSEGRLVLKKNVESTDNPVNIEDLSSGVYIVNITTNKGSATLKVVKK</sequence>
<keyword evidence="1" id="KW-0732">Signal</keyword>